<dbReference type="InterPro" id="IPR016171">
    <property type="entry name" value="Vanillyl_alc_oxidase_C-sub2"/>
</dbReference>
<dbReference type="EnsemblProtists" id="EOD39498">
    <property type="protein sequence ID" value="EOD39498"/>
    <property type="gene ID" value="EMIHUDRAFT_199976"/>
</dbReference>
<feature type="domain" description="FAD-binding PCMH-type" evidence="2">
    <location>
        <begin position="26"/>
        <end position="199"/>
    </location>
</feature>
<reference evidence="4" key="1">
    <citation type="journal article" date="2013" name="Nature">
        <title>Pan genome of the phytoplankton Emiliania underpins its global distribution.</title>
        <authorList>
            <person name="Read B.A."/>
            <person name="Kegel J."/>
            <person name="Klute M.J."/>
            <person name="Kuo A."/>
            <person name="Lefebvre S.C."/>
            <person name="Maumus F."/>
            <person name="Mayer C."/>
            <person name="Miller J."/>
            <person name="Monier A."/>
            <person name="Salamov A."/>
            <person name="Young J."/>
            <person name="Aguilar M."/>
            <person name="Claverie J.M."/>
            <person name="Frickenhaus S."/>
            <person name="Gonzalez K."/>
            <person name="Herman E.K."/>
            <person name="Lin Y.C."/>
            <person name="Napier J."/>
            <person name="Ogata H."/>
            <person name="Sarno A.F."/>
            <person name="Shmutz J."/>
            <person name="Schroeder D."/>
            <person name="de Vargas C."/>
            <person name="Verret F."/>
            <person name="von Dassow P."/>
            <person name="Valentin K."/>
            <person name="Van de Peer Y."/>
            <person name="Wheeler G."/>
            <person name="Dacks J.B."/>
            <person name="Delwiche C.F."/>
            <person name="Dyhrman S.T."/>
            <person name="Glockner G."/>
            <person name="John U."/>
            <person name="Richards T."/>
            <person name="Worden A.Z."/>
            <person name="Zhang X."/>
            <person name="Grigoriev I.V."/>
            <person name="Allen A.E."/>
            <person name="Bidle K."/>
            <person name="Borodovsky M."/>
            <person name="Bowler C."/>
            <person name="Brownlee C."/>
            <person name="Cock J.M."/>
            <person name="Elias M."/>
            <person name="Gladyshev V.N."/>
            <person name="Groth M."/>
            <person name="Guda C."/>
            <person name="Hadaegh A."/>
            <person name="Iglesias-Rodriguez M.D."/>
            <person name="Jenkins J."/>
            <person name="Jones B.M."/>
            <person name="Lawson T."/>
            <person name="Leese F."/>
            <person name="Lindquist E."/>
            <person name="Lobanov A."/>
            <person name="Lomsadze A."/>
            <person name="Malik S.B."/>
            <person name="Marsh M.E."/>
            <person name="Mackinder L."/>
            <person name="Mock T."/>
            <person name="Mueller-Roeber B."/>
            <person name="Pagarete A."/>
            <person name="Parker M."/>
            <person name="Probert I."/>
            <person name="Quesneville H."/>
            <person name="Raines C."/>
            <person name="Rensing S.A."/>
            <person name="Riano-Pachon D.M."/>
            <person name="Richier S."/>
            <person name="Rokitta S."/>
            <person name="Shiraiwa Y."/>
            <person name="Soanes D.M."/>
            <person name="van der Giezen M."/>
            <person name="Wahlund T.M."/>
            <person name="Williams B."/>
            <person name="Wilson W."/>
            <person name="Wolfe G."/>
            <person name="Wurch L.L."/>
        </authorList>
    </citation>
    <scope>NUCLEOTIDE SEQUENCE</scope>
</reference>
<dbReference type="GO" id="GO:0016020">
    <property type="term" value="C:membrane"/>
    <property type="evidence" value="ECO:0007669"/>
    <property type="project" value="InterPro"/>
</dbReference>
<dbReference type="Pfam" id="PF01565">
    <property type="entry name" value="FAD_binding_4"/>
    <property type="match status" value="1"/>
</dbReference>
<dbReference type="Gene3D" id="3.30.43.10">
    <property type="entry name" value="Uridine Diphospho-n-acetylenolpyruvylglucosamine Reductase, domain 2"/>
    <property type="match status" value="1"/>
</dbReference>
<dbReference type="KEGG" id="ehx:EMIHUDRAFT_199976"/>
<keyword evidence="4" id="KW-1185">Reference proteome</keyword>
<dbReference type="GO" id="GO:0003885">
    <property type="term" value="F:D-arabinono-1,4-lactone oxidase activity"/>
    <property type="evidence" value="ECO:0007669"/>
    <property type="project" value="InterPro"/>
</dbReference>
<proteinExistence type="predicted"/>
<dbReference type="InterPro" id="IPR006094">
    <property type="entry name" value="Oxid_FAD_bind_N"/>
</dbReference>
<dbReference type="OMA" id="DESHTEF"/>
<reference evidence="3" key="2">
    <citation type="submission" date="2024-10" db="UniProtKB">
        <authorList>
            <consortium name="EnsemblProtists"/>
        </authorList>
    </citation>
    <scope>IDENTIFICATION</scope>
</reference>
<organism evidence="3 4">
    <name type="scientific">Emiliania huxleyi (strain CCMP1516)</name>
    <dbReference type="NCBI Taxonomy" id="280463"/>
    <lineage>
        <taxon>Eukaryota</taxon>
        <taxon>Haptista</taxon>
        <taxon>Haptophyta</taxon>
        <taxon>Prymnesiophyceae</taxon>
        <taxon>Isochrysidales</taxon>
        <taxon>Noelaerhabdaceae</taxon>
        <taxon>Emiliania</taxon>
    </lineage>
</organism>
<dbReference type="InterPro" id="IPR010031">
    <property type="entry name" value="FAD_lactone_oxidase-like"/>
</dbReference>
<protein>
    <recommendedName>
        <fullName evidence="2">FAD-binding PCMH-type domain-containing protein</fullName>
    </recommendedName>
</protein>
<dbReference type="AlphaFoldDB" id="A0A0D3KUR3"/>
<dbReference type="SUPFAM" id="SSF56176">
    <property type="entry name" value="FAD-binding/transporter-associated domain-like"/>
    <property type="match status" value="1"/>
</dbReference>
<dbReference type="InterPro" id="IPR007173">
    <property type="entry name" value="ALO_C"/>
</dbReference>
<dbReference type="RefSeq" id="XP_005791927.1">
    <property type="nucleotide sequence ID" value="XM_005791870.1"/>
</dbReference>
<dbReference type="GO" id="GO:0071949">
    <property type="term" value="F:FAD binding"/>
    <property type="evidence" value="ECO:0007669"/>
    <property type="project" value="InterPro"/>
</dbReference>
<evidence type="ECO:0000259" key="2">
    <source>
        <dbReference type="PROSITE" id="PS51387"/>
    </source>
</evidence>
<accession>A0A0D3KUR3</accession>
<dbReference type="PANTHER" id="PTHR43762">
    <property type="entry name" value="L-GULONOLACTONE OXIDASE"/>
    <property type="match status" value="1"/>
</dbReference>
<dbReference type="eggNOG" id="KOG4730">
    <property type="taxonomic scope" value="Eukaryota"/>
</dbReference>
<sequence length="470" mass="50552">MTDTADVSRGCRGYEENHVQNWCGNISFGSKQKFVPSTVEELQQVVRDAAPPLRVIGRGHSFSPVAECAGGTLVSLARLNLVLDFQPPSDGSVGSITVQGGTTYSEIAKYLAVGRRGALRNLPSCPQFTVAGAIATGTHGSGVHIPNLAADVSMLEFVRADGTLVRYSRETDAATLEGCRVHLGCLGVVSELRLDVVPFFEVDARTYADVPLEAAVRALPELWTRCDSLSVWTSGFGRGGAEVGDSDLLKLADPFPRLEPLGAAAPLEAALLGESGYLLERPMGRYCSDVDAPTTYSPTRREPWHSALSLTLDDQAEETSMAVVDLQAEFFVPLERATEALRAVWAASAGWAFGSPPTSAERVKGLVKGDKAWLSPAPVDSLGIHVSFNADLAVRDEVMAAVPALEAALAPFGARFHWGKLSCLRAARVAELYGEGLEQFRSLCDDHDREGKFRNDHVSELLWRRAAPEC</sequence>
<dbReference type="GO" id="GO:0080049">
    <property type="term" value="F:L-gulono-1,4-lactone dehydrogenase activity"/>
    <property type="evidence" value="ECO:0007669"/>
    <property type="project" value="TreeGrafter"/>
</dbReference>
<dbReference type="Gene3D" id="3.30.70.2520">
    <property type="match status" value="1"/>
</dbReference>
<dbReference type="Pfam" id="PF04030">
    <property type="entry name" value="ALO"/>
    <property type="match status" value="1"/>
</dbReference>
<dbReference type="HOGENOM" id="CLU_003896_4_2_1"/>
<keyword evidence="1" id="KW-0560">Oxidoreductase</keyword>
<evidence type="ECO:0000313" key="4">
    <source>
        <dbReference type="Proteomes" id="UP000013827"/>
    </source>
</evidence>
<dbReference type="InterPro" id="IPR016167">
    <property type="entry name" value="FAD-bd_PCMH_sub1"/>
</dbReference>
<dbReference type="STRING" id="2903.R1DVR3"/>
<dbReference type="PROSITE" id="PS51387">
    <property type="entry name" value="FAD_PCMH"/>
    <property type="match status" value="1"/>
</dbReference>
<dbReference type="GeneID" id="17284769"/>
<dbReference type="InterPro" id="IPR016169">
    <property type="entry name" value="FAD-bd_PCMH_sub2"/>
</dbReference>
<dbReference type="PaxDb" id="2903-EOD39498"/>
<evidence type="ECO:0000313" key="3">
    <source>
        <dbReference type="EnsemblProtists" id="EOD39498"/>
    </source>
</evidence>
<dbReference type="PANTHER" id="PTHR43762:SF1">
    <property type="entry name" value="D-ARABINONO-1,4-LACTONE OXIDASE"/>
    <property type="match status" value="1"/>
</dbReference>
<dbReference type="InterPro" id="IPR036318">
    <property type="entry name" value="FAD-bd_PCMH-like_sf"/>
</dbReference>
<dbReference type="PIRSF" id="PIRSF000136">
    <property type="entry name" value="LGO_GLO"/>
    <property type="match status" value="1"/>
</dbReference>
<dbReference type="Proteomes" id="UP000013827">
    <property type="component" value="Unassembled WGS sequence"/>
</dbReference>
<dbReference type="Gene3D" id="3.30.465.10">
    <property type="match status" value="1"/>
</dbReference>
<dbReference type="InterPro" id="IPR016166">
    <property type="entry name" value="FAD-bd_PCMH"/>
</dbReference>
<dbReference type="Gene3D" id="1.10.45.10">
    <property type="entry name" value="Vanillyl-alcohol Oxidase, Chain A, domain 4"/>
    <property type="match status" value="1"/>
</dbReference>
<evidence type="ECO:0000256" key="1">
    <source>
        <dbReference type="ARBA" id="ARBA00023002"/>
    </source>
</evidence>
<name>A0A0D3KUR3_EMIH1</name>